<protein>
    <recommendedName>
        <fullName evidence="1">AsmA domain-containing protein</fullName>
    </recommendedName>
</protein>
<organism evidence="2 3">
    <name type="scientific">Vibrio fortis</name>
    <dbReference type="NCBI Taxonomy" id="212667"/>
    <lineage>
        <taxon>Bacteria</taxon>
        <taxon>Pseudomonadati</taxon>
        <taxon>Pseudomonadota</taxon>
        <taxon>Gammaproteobacteria</taxon>
        <taxon>Vibrionales</taxon>
        <taxon>Vibrionaceae</taxon>
        <taxon>Vibrio</taxon>
    </lineage>
</organism>
<comment type="caution">
    <text evidence="2">The sequence shown here is derived from an EMBL/GenBank/DDBJ whole genome shotgun (WGS) entry which is preliminary data.</text>
</comment>
<evidence type="ECO:0000313" key="3">
    <source>
        <dbReference type="Proteomes" id="UP000027219"/>
    </source>
</evidence>
<name>A0A066UWJ8_9VIBR</name>
<evidence type="ECO:0000313" key="2">
    <source>
        <dbReference type="EMBL" id="KDN28559.1"/>
    </source>
</evidence>
<accession>A0A066UWJ8</accession>
<dbReference type="STRING" id="212667.VFDL14_15185"/>
<reference evidence="2 3" key="1">
    <citation type="submission" date="2014-02" db="EMBL/GenBank/DDBJ databases">
        <title>Vibrio fortis Dalian14 Genome Sequencing.</title>
        <authorList>
            <person name="Wang Y."/>
            <person name="Song L."/>
            <person name="Liu G."/>
            <person name="Ding J."/>
        </authorList>
    </citation>
    <scope>NUCLEOTIDE SEQUENCE [LARGE SCALE GENOMIC DNA]</scope>
    <source>
        <strain evidence="2 3">Dalian14</strain>
    </source>
</reference>
<dbReference type="InterPro" id="IPR007844">
    <property type="entry name" value="AsmA"/>
</dbReference>
<dbReference type="EMBL" id="JFFR01000018">
    <property type="protein sequence ID" value="KDN28559.1"/>
    <property type="molecule type" value="Genomic_DNA"/>
</dbReference>
<dbReference type="Pfam" id="PF05170">
    <property type="entry name" value="AsmA"/>
    <property type="match status" value="1"/>
</dbReference>
<dbReference type="RefSeq" id="WP_032551250.1">
    <property type="nucleotide sequence ID" value="NZ_JFFR01000018.1"/>
</dbReference>
<proteinExistence type="predicted"/>
<gene>
    <name evidence="2" type="ORF">VFDL14_15185</name>
</gene>
<evidence type="ECO:0000259" key="1">
    <source>
        <dbReference type="Pfam" id="PF05170"/>
    </source>
</evidence>
<sequence length="658" mass="73539">MKRVVMVVGIVLSVLVAGVATLLLGLQIQYRTDIANFLLKHSISHPITVEDVDYQAPYQLTLQGITADSIDDESEPLYIDKLQLWLNPNSFFTAQLELDSLLISGVQWQSEELDLLKTQLTQPQIKLHQLAINNLDFSTPEFSARDLDIQIANPDWANSQQLLPNGKIQLKAGQIFWQNEALDNFLIDLDLKTHDSTLYGVSFDWRGAKISGQAEQYPSGWSLINVTIDGLHLNQKQTQQLLKSEWQIPNFNISHINSLDILKSDIAWQDGHLAAFSASFENIQLPFRVWQQQQGYFSLQAESLSLQDEQWIEPNLKLTLQDDQIEINDFYSQWQQGSVQLNGQIGPRSIKLQELDVRGVKWVTESAEEQEPLRILQPWLQGIESLSVSRLNVERSQRIQLANQPYWQVSGLHIEGQGLTLIEQGKWGLWEGELSASANDASYQSILSAQPVVEMSSHQGQWQLKRLFAPLKQGYIEAQATVDFNQVSQPWQATISADGVPLSPFIPYLALPFDASGIGEFELQVSGLAGDDLMLRHSATASLEGSIRNGVINFASNDAKANEPLENEAVPSKIVNFEISDIKADLNRGHLSLPSLHIIGATRQDDQPQPVTLTGEVTGELDLVTPQTHSLTITLSSECYEVSGLITQAQLVHKESCQ</sequence>
<dbReference type="Proteomes" id="UP000027219">
    <property type="component" value="Unassembled WGS sequence"/>
</dbReference>
<dbReference type="OrthoDB" id="5912765at2"/>
<keyword evidence="3" id="KW-1185">Reference proteome</keyword>
<dbReference type="AlphaFoldDB" id="A0A066UWJ8"/>
<feature type="domain" description="AsmA" evidence="1">
    <location>
        <begin position="54"/>
        <end position="594"/>
    </location>
</feature>